<dbReference type="PROSITE" id="PS50883">
    <property type="entry name" value="EAL"/>
    <property type="match status" value="1"/>
</dbReference>
<dbReference type="PANTHER" id="PTHR33121:SF15">
    <property type="entry name" value="BLUE LIGHT- AND TEMPERATURE-REGULATED ANTIREPRESSOR BLUF"/>
    <property type="match status" value="1"/>
</dbReference>
<feature type="domain" description="EAL" evidence="1">
    <location>
        <begin position="107"/>
        <end position="354"/>
    </location>
</feature>
<sequence>MPCNRCDIKYEFSNKDSKIYFISEFDELITKVQIFLKKLNIHFEKIENIVYIDIENTKEFFYENIDAIETTFNSLEKEDIKVFIDYNNEGLSYKAVLNSKPLQRYINMIEDEEFFDVIKNQSLTSHFQAIIDVKTDQIYGYETLVRGVRADGTLIYPNELFEKSTRNDMNFNLDRLCRESALKTAATKKVKQKVFINFLPTSIYDPEFCLSSTVKWAKQLEFDTSNIVFEVVETESIKDQKHLKRILEFYREQGFKIALDDVGEGYSSLNMIIELKPDIIKVDRNIISNINNDELKRSVYKALFNLARENGIEILAEGIETPYELNTIKEIGVDYMQGYYFNKPMPEPIRMIYH</sequence>
<accession>A0AAX2AAR1</accession>
<dbReference type="SMART" id="SM00052">
    <property type="entry name" value="EAL"/>
    <property type="match status" value="1"/>
</dbReference>
<protein>
    <submittedName>
        <fullName evidence="2">Diguanylate phosphodiesterase</fullName>
    </submittedName>
    <submittedName>
        <fullName evidence="3">EAL domain-containing protein</fullName>
    </submittedName>
</protein>
<organism evidence="3 5">
    <name type="scientific">Halarcobacter bivalviorum</name>
    <dbReference type="NCBI Taxonomy" id="663364"/>
    <lineage>
        <taxon>Bacteria</taxon>
        <taxon>Pseudomonadati</taxon>
        <taxon>Campylobacterota</taxon>
        <taxon>Epsilonproteobacteria</taxon>
        <taxon>Campylobacterales</taxon>
        <taxon>Arcobacteraceae</taxon>
        <taxon>Halarcobacter</taxon>
    </lineage>
</organism>
<dbReference type="CDD" id="cd01948">
    <property type="entry name" value="EAL"/>
    <property type="match status" value="1"/>
</dbReference>
<evidence type="ECO:0000259" key="1">
    <source>
        <dbReference type="PROSITE" id="PS50883"/>
    </source>
</evidence>
<evidence type="ECO:0000313" key="2">
    <source>
        <dbReference type="EMBL" id="AXH12113.1"/>
    </source>
</evidence>
<dbReference type="InterPro" id="IPR050706">
    <property type="entry name" value="Cyclic-di-GMP_PDE-like"/>
</dbReference>
<dbReference type="Pfam" id="PF00563">
    <property type="entry name" value="EAL"/>
    <property type="match status" value="1"/>
</dbReference>
<dbReference type="Gene3D" id="3.20.20.450">
    <property type="entry name" value="EAL domain"/>
    <property type="match status" value="1"/>
</dbReference>
<dbReference type="EMBL" id="CP031217">
    <property type="protein sequence ID" value="AXH12113.1"/>
    <property type="molecule type" value="Genomic_DNA"/>
</dbReference>
<dbReference type="RefSeq" id="WP_114838957.1">
    <property type="nucleotide sequence ID" value="NZ_CP031217.1"/>
</dbReference>
<evidence type="ECO:0000313" key="4">
    <source>
        <dbReference type="Proteomes" id="UP000253850"/>
    </source>
</evidence>
<dbReference type="InterPro" id="IPR001633">
    <property type="entry name" value="EAL_dom"/>
</dbReference>
<dbReference type="Proteomes" id="UP000289193">
    <property type="component" value="Unassembled WGS sequence"/>
</dbReference>
<gene>
    <name evidence="2" type="ORF">ABIV_1110</name>
    <name evidence="3" type="ORF">CRV05_02315</name>
</gene>
<dbReference type="PANTHER" id="PTHR33121">
    <property type="entry name" value="CYCLIC DI-GMP PHOSPHODIESTERASE PDEF"/>
    <property type="match status" value="1"/>
</dbReference>
<name>A0AAX2AAR1_9BACT</name>
<dbReference type="GO" id="GO:0071111">
    <property type="term" value="F:cyclic-guanylate-specific phosphodiesterase activity"/>
    <property type="evidence" value="ECO:0007669"/>
    <property type="project" value="InterPro"/>
</dbReference>
<dbReference type="SUPFAM" id="SSF141868">
    <property type="entry name" value="EAL domain-like"/>
    <property type="match status" value="1"/>
</dbReference>
<reference evidence="2 4" key="2">
    <citation type="submission" date="2018-07" db="EMBL/GenBank/DDBJ databases">
        <title>Complete genome of the Arcobacter bivalviorum type strain LMG 26154.</title>
        <authorList>
            <person name="Miller W.G."/>
            <person name="Yee E."/>
            <person name="Bono J.L."/>
        </authorList>
    </citation>
    <scope>NUCLEOTIDE SEQUENCE [LARGE SCALE GENOMIC DNA]</scope>
    <source>
        <strain evidence="2 4">LMG 26154</strain>
    </source>
</reference>
<dbReference type="EMBL" id="PDKM01000001">
    <property type="protein sequence ID" value="RXK11223.1"/>
    <property type="molecule type" value="Genomic_DNA"/>
</dbReference>
<reference evidence="3 5" key="1">
    <citation type="submission" date="2017-10" db="EMBL/GenBank/DDBJ databases">
        <title>Genomics of the genus Arcobacter.</title>
        <authorList>
            <person name="Perez-Cataluna A."/>
            <person name="Figueras M.J."/>
        </authorList>
    </citation>
    <scope>NUCLEOTIDE SEQUENCE [LARGE SCALE GENOMIC DNA]</scope>
    <source>
        <strain evidence="3 5">CECT 7835</strain>
    </source>
</reference>
<dbReference type="InterPro" id="IPR035919">
    <property type="entry name" value="EAL_sf"/>
</dbReference>
<evidence type="ECO:0000313" key="5">
    <source>
        <dbReference type="Proteomes" id="UP000289193"/>
    </source>
</evidence>
<evidence type="ECO:0000313" key="3">
    <source>
        <dbReference type="EMBL" id="RXK11223.1"/>
    </source>
</evidence>
<dbReference type="KEGG" id="hbv:ABIV_1110"/>
<dbReference type="AlphaFoldDB" id="A0AAX2AAR1"/>
<proteinExistence type="predicted"/>
<dbReference type="Proteomes" id="UP000253850">
    <property type="component" value="Chromosome"/>
</dbReference>
<keyword evidence="5" id="KW-1185">Reference proteome</keyword>